<dbReference type="EMBL" id="LR134523">
    <property type="protein sequence ID" value="VEJ35727.1"/>
    <property type="molecule type" value="Genomic_DNA"/>
</dbReference>
<dbReference type="InterPro" id="IPR001208">
    <property type="entry name" value="MCM_dom"/>
</dbReference>
<dbReference type="PANTHER" id="PTHR32039:SF7">
    <property type="entry name" value="COMPETENCE PROTEIN COMM"/>
    <property type="match status" value="1"/>
</dbReference>
<evidence type="ECO:0000256" key="1">
    <source>
        <dbReference type="ARBA" id="ARBA00006354"/>
    </source>
</evidence>
<feature type="domain" description="MCM C-terminal AAA(+) ATPase" evidence="4">
    <location>
        <begin position="290"/>
        <end position="385"/>
    </location>
</feature>
<dbReference type="InterPro" id="IPR025158">
    <property type="entry name" value="Mg_chelat-rel_C"/>
</dbReference>
<dbReference type="AlphaFoldDB" id="A0A3S4Y7B6"/>
<keyword evidence="6" id="KW-1185">Reference proteome</keyword>
<dbReference type="SUPFAM" id="SSF54211">
    <property type="entry name" value="Ribosomal protein S5 domain 2-like"/>
    <property type="match status" value="1"/>
</dbReference>
<dbReference type="Proteomes" id="UP000269544">
    <property type="component" value="Chromosome"/>
</dbReference>
<evidence type="ECO:0000256" key="3">
    <source>
        <dbReference type="ARBA" id="ARBA00022840"/>
    </source>
</evidence>
<keyword evidence="3" id="KW-0067">ATP-binding</keyword>
<dbReference type="InterPro" id="IPR020568">
    <property type="entry name" value="Ribosomal_Su5_D2-typ_SF"/>
</dbReference>
<dbReference type="OrthoDB" id="9813147at2"/>
<dbReference type="InterPro" id="IPR000523">
    <property type="entry name" value="Mg_chelatse_chII-like_cat_dom"/>
</dbReference>
<sequence>MYGRVNTCSLEGLEGFLVEAECDLSRGLPKLLMVGLPDAQIRESGERVRSAIKNSGYPYPPGRIAINLSPANRRKDGSQMDLAIAIAMLAALGMIDCEDLSEYVFLGELQLNGALSPVRGALPMVISMRSLGYRKFVVPAENEHECAVVQDVDIYPMPSLEEAVALLQGESDVQPAYRENPMEDDTEYDLDFADIKGQSQLKRALEIAAAGGHNLLMIGPPGSGKSMSAKRFAGILPRMDFEEAVEVTKIHSVAGTLHENKLITKRPFRAPHHTASGVSLIGGGRVPKPGEISLAHRGVLFLDEIPEFQSKVLEVLRQPLEDGTIHIARATASLSYPARFQLIAAMNPCPCGYYRDPNHECNCSTNQIRGYLEKISHPLLDRIDIHVEVRPVTLEEMREKDTGESSRVIRSRVEAARARQRKRFEDGPILSNAHIHDRDVEKHCALSPSCQKILDAAYHKYKFSGRSIHKILKVARTIADLADHDEICESDILEAVRYKTVEGKYWSP</sequence>
<comment type="similarity">
    <text evidence="1">Belongs to the Mg-chelatase subunits D/I family. ComM subfamily.</text>
</comment>
<evidence type="ECO:0000313" key="5">
    <source>
        <dbReference type="EMBL" id="VEJ35727.1"/>
    </source>
</evidence>
<dbReference type="Pfam" id="PF01078">
    <property type="entry name" value="Mg_chelatase"/>
    <property type="match status" value="1"/>
</dbReference>
<dbReference type="InterPro" id="IPR045006">
    <property type="entry name" value="CHLI-like"/>
</dbReference>
<dbReference type="GO" id="GO:0003677">
    <property type="term" value="F:DNA binding"/>
    <property type="evidence" value="ECO:0007669"/>
    <property type="project" value="InterPro"/>
</dbReference>
<keyword evidence="2" id="KW-0547">Nucleotide-binding</keyword>
<evidence type="ECO:0000259" key="4">
    <source>
        <dbReference type="PROSITE" id="PS50051"/>
    </source>
</evidence>
<dbReference type="KEGG" id="piv:NCTC13079_00892"/>
<dbReference type="InterPro" id="IPR014721">
    <property type="entry name" value="Ribsml_uS5_D2-typ_fold_subgr"/>
</dbReference>
<evidence type="ECO:0000313" key="6">
    <source>
        <dbReference type="Proteomes" id="UP000269544"/>
    </source>
</evidence>
<dbReference type="Pfam" id="PF13335">
    <property type="entry name" value="Mg_chelatase_C"/>
    <property type="match status" value="1"/>
</dbReference>
<dbReference type="SMART" id="SM00382">
    <property type="entry name" value="AAA"/>
    <property type="match status" value="1"/>
</dbReference>
<dbReference type="NCBIfam" id="TIGR00368">
    <property type="entry name" value="YifB family Mg chelatase-like AAA ATPase"/>
    <property type="match status" value="1"/>
</dbReference>
<proteinExistence type="inferred from homology"/>
<dbReference type="PROSITE" id="PS50051">
    <property type="entry name" value="MCM_2"/>
    <property type="match status" value="1"/>
</dbReference>
<dbReference type="SUPFAM" id="SSF52540">
    <property type="entry name" value="P-loop containing nucleoside triphosphate hydrolases"/>
    <property type="match status" value="1"/>
</dbReference>
<dbReference type="Gene3D" id="3.30.230.10">
    <property type="match status" value="1"/>
</dbReference>
<gene>
    <name evidence="5" type="primary">comM</name>
    <name evidence="5" type="ORF">NCTC13079_00892</name>
</gene>
<organism evidence="5 6">
    <name type="scientific">Aedoeadaptatus ivorii</name>
    <dbReference type="NCBI Taxonomy" id="54006"/>
    <lineage>
        <taxon>Bacteria</taxon>
        <taxon>Bacillati</taxon>
        <taxon>Bacillota</taxon>
        <taxon>Tissierellia</taxon>
        <taxon>Tissierellales</taxon>
        <taxon>Peptoniphilaceae</taxon>
        <taxon>Aedoeadaptatus</taxon>
    </lineage>
</organism>
<dbReference type="InterPro" id="IPR027417">
    <property type="entry name" value="P-loop_NTPase"/>
</dbReference>
<name>A0A3S4Y7B6_9FIRM</name>
<dbReference type="PANTHER" id="PTHR32039">
    <property type="entry name" value="MAGNESIUM-CHELATASE SUBUNIT CHLI"/>
    <property type="match status" value="1"/>
</dbReference>
<dbReference type="Pfam" id="PF13541">
    <property type="entry name" value="ChlI"/>
    <property type="match status" value="1"/>
</dbReference>
<evidence type="ECO:0000256" key="2">
    <source>
        <dbReference type="ARBA" id="ARBA00022741"/>
    </source>
</evidence>
<accession>A0A3S4Y7B6</accession>
<reference evidence="5 6" key="1">
    <citation type="submission" date="2018-12" db="EMBL/GenBank/DDBJ databases">
        <authorList>
            <consortium name="Pathogen Informatics"/>
        </authorList>
    </citation>
    <scope>NUCLEOTIDE SEQUENCE [LARGE SCALE GENOMIC DNA]</scope>
    <source>
        <strain evidence="5 6">NCTC13079</strain>
    </source>
</reference>
<protein>
    <submittedName>
        <fullName evidence="5">Competence protein ComM</fullName>
    </submittedName>
</protein>
<dbReference type="InterPro" id="IPR003593">
    <property type="entry name" value="AAA+_ATPase"/>
</dbReference>
<dbReference type="Gene3D" id="3.40.50.300">
    <property type="entry name" value="P-loop containing nucleotide triphosphate hydrolases"/>
    <property type="match status" value="1"/>
</dbReference>
<dbReference type="RefSeq" id="WP_126465489.1">
    <property type="nucleotide sequence ID" value="NZ_LR134523.1"/>
</dbReference>
<dbReference type="InterPro" id="IPR004482">
    <property type="entry name" value="Mg_chelat-rel"/>
</dbReference>
<dbReference type="PRINTS" id="PR01657">
    <property type="entry name" value="MCMFAMILY"/>
</dbReference>
<dbReference type="GO" id="GO:0005524">
    <property type="term" value="F:ATP binding"/>
    <property type="evidence" value="ECO:0007669"/>
    <property type="project" value="UniProtKB-KW"/>
</dbReference>